<evidence type="ECO:0000256" key="10">
    <source>
        <dbReference type="SAM" id="MobiDB-lite"/>
    </source>
</evidence>
<dbReference type="Gene3D" id="2.130.10.10">
    <property type="entry name" value="YVTN repeat-like/Quinoprotein amine dehydrogenase"/>
    <property type="match status" value="1"/>
</dbReference>
<dbReference type="PROSITE" id="PS50294">
    <property type="entry name" value="WD_REPEATS_REGION"/>
    <property type="match status" value="2"/>
</dbReference>
<comment type="similarity">
    <text evidence="2">Belongs to the WD repeat ESC family.</text>
</comment>
<dbReference type="Proteomes" id="UP000242188">
    <property type="component" value="Unassembled WGS sequence"/>
</dbReference>
<dbReference type="OrthoDB" id="7318948at2759"/>
<dbReference type="STRING" id="6573.A0A210QDN5"/>
<reference evidence="11 12" key="1">
    <citation type="journal article" date="2017" name="Nat. Ecol. Evol.">
        <title>Scallop genome provides insights into evolution of bilaterian karyotype and development.</title>
        <authorList>
            <person name="Wang S."/>
            <person name="Zhang J."/>
            <person name="Jiao W."/>
            <person name="Li J."/>
            <person name="Xun X."/>
            <person name="Sun Y."/>
            <person name="Guo X."/>
            <person name="Huan P."/>
            <person name="Dong B."/>
            <person name="Zhang L."/>
            <person name="Hu X."/>
            <person name="Sun X."/>
            <person name="Wang J."/>
            <person name="Zhao C."/>
            <person name="Wang Y."/>
            <person name="Wang D."/>
            <person name="Huang X."/>
            <person name="Wang R."/>
            <person name="Lv J."/>
            <person name="Li Y."/>
            <person name="Zhang Z."/>
            <person name="Liu B."/>
            <person name="Lu W."/>
            <person name="Hui Y."/>
            <person name="Liang J."/>
            <person name="Zhou Z."/>
            <person name="Hou R."/>
            <person name="Li X."/>
            <person name="Liu Y."/>
            <person name="Li H."/>
            <person name="Ning X."/>
            <person name="Lin Y."/>
            <person name="Zhao L."/>
            <person name="Xing Q."/>
            <person name="Dou J."/>
            <person name="Li Y."/>
            <person name="Mao J."/>
            <person name="Guo H."/>
            <person name="Dou H."/>
            <person name="Li T."/>
            <person name="Mu C."/>
            <person name="Jiang W."/>
            <person name="Fu Q."/>
            <person name="Fu X."/>
            <person name="Miao Y."/>
            <person name="Liu J."/>
            <person name="Yu Q."/>
            <person name="Li R."/>
            <person name="Liao H."/>
            <person name="Li X."/>
            <person name="Kong Y."/>
            <person name="Jiang Z."/>
            <person name="Chourrout D."/>
            <person name="Li R."/>
            <person name="Bao Z."/>
        </authorList>
    </citation>
    <scope>NUCLEOTIDE SEQUENCE [LARGE SCALE GENOMIC DNA]</scope>
    <source>
        <strain evidence="11 12">PY_sf001</strain>
    </source>
</reference>
<name>A0A210QDN5_MIZYE</name>
<evidence type="ECO:0000313" key="11">
    <source>
        <dbReference type="EMBL" id="OWF46874.1"/>
    </source>
</evidence>
<keyword evidence="5" id="KW-0677">Repeat</keyword>
<dbReference type="AlphaFoldDB" id="A0A210QDN5"/>
<keyword evidence="6" id="KW-0805">Transcription regulation</keyword>
<feature type="compositionally biased region" description="Polar residues" evidence="10">
    <location>
        <begin position="36"/>
        <end position="56"/>
    </location>
</feature>
<keyword evidence="12" id="KW-1185">Reference proteome</keyword>
<dbReference type="InterPro" id="IPR015943">
    <property type="entry name" value="WD40/YVTN_repeat-like_dom_sf"/>
</dbReference>
<gene>
    <name evidence="11" type="ORF">KP79_PYT07118</name>
</gene>
<feature type="repeat" description="WD" evidence="9">
    <location>
        <begin position="227"/>
        <end position="268"/>
    </location>
</feature>
<evidence type="ECO:0000256" key="7">
    <source>
        <dbReference type="ARBA" id="ARBA00023163"/>
    </source>
</evidence>
<dbReference type="InterPro" id="IPR001680">
    <property type="entry name" value="WD40_rpt"/>
</dbReference>
<evidence type="ECO:0000313" key="12">
    <source>
        <dbReference type="Proteomes" id="UP000242188"/>
    </source>
</evidence>
<dbReference type="EMBL" id="NEDP02004067">
    <property type="protein sequence ID" value="OWF46874.1"/>
    <property type="molecule type" value="Genomic_DNA"/>
</dbReference>
<dbReference type="PROSITE" id="PS50082">
    <property type="entry name" value="WD_REPEATS_2"/>
    <property type="match status" value="2"/>
</dbReference>
<evidence type="ECO:0000256" key="8">
    <source>
        <dbReference type="ARBA" id="ARBA00023242"/>
    </source>
</evidence>
<feature type="repeat" description="WD" evidence="9">
    <location>
        <begin position="181"/>
        <end position="223"/>
    </location>
</feature>
<evidence type="ECO:0000256" key="4">
    <source>
        <dbReference type="ARBA" id="ARBA00022574"/>
    </source>
</evidence>
<proteinExistence type="inferred from homology"/>
<sequence length="435" mass="49612">MSADINVDMPVLQREKRSRLVVPTYTDASGDEQDDISSTASTIMEDSSIRSETPPTQRRFGRGKNKNKRCKLQYKCTNYIKEDHGQPLFGLHINQFTKEGDPILFATVGSNRVTLYECLDGGKINLLQAYMDPPCVDSEENFYCCTWTFDPETGQPLLAAAGLKGIIRIISPVTMSCIKYYKGHGNAINELKVHPRDPNMLLSVSKDHTLRIWNLKTDVNVVIFGGVDGHRDEVLSADFNMDGSTIVSCGMDHSLKMWKTDHESIQTALKESYNFTQGKTRFTTVFQHFPDFSTRDVHRNYVDCVRWLGRFVLSKSCENCIICWKPGLLSDTETALKPKDNKVTVIHRFDYRDCDIWYMRFGIDYWQKVIALGNQVGRIYVWDIDTEDPTAARCTVLSHNKCITAIRQTAFTLDGSTLLAVTDDGSIWRWDRVKY</sequence>
<dbReference type="PROSITE" id="PS00678">
    <property type="entry name" value="WD_REPEATS_1"/>
    <property type="match status" value="1"/>
</dbReference>
<dbReference type="FunFam" id="2.130.10.10:FF:000056">
    <property type="entry name" value="Polycomb protein eed"/>
    <property type="match status" value="1"/>
</dbReference>
<evidence type="ECO:0000256" key="3">
    <source>
        <dbReference type="ARBA" id="ARBA00022491"/>
    </source>
</evidence>
<feature type="region of interest" description="Disordered" evidence="10">
    <location>
        <begin position="27"/>
        <end position="65"/>
    </location>
</feature>
<keyword evidence="8" id="KW-0539">Nucleus</keyword>
<comment type="subcellular location">
    <subcellularLocation>
        <location evidence="1">Nucleus</location>
    </subcellularLocation>
</comment>
<evidence type="ECO:0000256" key="2">
    <source>
        <dbReference type="ARBA" id="ARBA00008075"/>
    </source>
</evidence>
<accession>A0A210QDN5</accession>
<dbReference type="InterPro" id="IPR036322">
    <property type="entry name" value="WD40_repeat_dom_sf"/>
</dbReference>
<dbReference type="Pfam" id="PF00400">
    <property type="entry name" value="WD40"/>
    <property type="match status" value="2"/>
</dbReference>
<keyword evidence="7" id="KW-0804">Transcription</keyword>
<dbReference type="GO" id="GO:0005634">
    <property type="term" value="C:nucleus"/>
    <property type="evidence" value="ECO:0007669"/>
    <property type="project" value="UniProtKB-SubCell"/>
</dbReference>
<dbReference type="SMART" id="SM00320">
    <property type="entry name" value="WD40"/>
    <property type="match status" value="4"/>
</dbReference>
<evidence type="ECO:0000256" key="5">
    <source>
        <dbReference type="ARBA" id="ARBA00022737"/>
    </source>
</evidence>
<evidence type="ECO:0000256" key="1">
    <source>
        <dbReference type="ARBA" id="ARBA00004123"/>
    </source>
</evidence>
<dbReference type="PANTHER" id="PTHR10253">
    <property type="entry name" value="POLYCOMB PROTEIN"/>
    <property type="match status" value="1"/>
</dbReference>
<dbReference type="SUPFAM" id="SSF50978">
    <property type="entry name" value="WD40 repeat-like"/>
    <property type="match status" value="1"/>
</dbReference>
<organism evidence="11 12">
    <name type="scientific">Mizuhopecten yessoensis</name>
    <name type="common">Japanese scallop</name>
    <name type="synonym">Patinopecten yessoensis</name>
    <dbReference type="NCBI Taxonomy" id="6573"/>
    <lineage>
        <taxon>Eukaryota</taxon>
        <taxon>Metazoa</taxon>
        <taxon>Spiralia</taxon>
        <taxon>Lophotrochozoa</taxon>
        <taxon>Mollusca</taxon>
        <taxon>Bivalvia</taxon>
        <taxon>Autobranchia</taxon>
        <taxon>Pteriomorphia</taxon>
        <taxon>Pectinida</taxon>
        <taxon>Pectinoidea</taxon>
        <taxon>Pectinidae</taxon>
        <taxon>Mizuhopecten</taxon>
    </lineage>
</organism>
<evidence type="ECO:0000256" key="6">
    <source>
        <dbReference type="ARBA" id="ARBA00023015"/>
    </source>
</evidence>
<keyword evidence="3" id="KW-0678">Repressor</keyword>
<dbReference type="InterPro" id="IPR051243">
    <property type="entry name" value="PcG_WD-repeat"/>
</dbReference>
<dbReference type="InterPro" id="IPR019775">
    <property type="entry name" value="WD40_repeat_CS"/>
</dbReference>
<comment type="caution">
    <text evidence="11">The sequence shown here is derived from an EMBL/GenBank/DDBJ whole genome shotgun (WGS) entry which is preliminary data.</text>
</comment>
<keyword evidence="4 9" id="KW-0853">WD repeat</keyword>
<protein>
    <submittedName>
        <fullName evidence="11">Polycomb protein EED</fullName>
    </submittedName>
</protein>
<evidence type="ECO:0000256" key="9">
    <source>
        <dbReference type="PROSITE-ProRule" id="PRU00221"/>
    </source>
</evidence>